<name>A0ABD4YKQ7_9PSED</name>
<dbReference type="AlphaFoldDB" id="A0ABD4YKQ7"/>
<evidence type="ECO:0000313" key="2">
    <source>
        <dbReference type="Proteomes" id="UP001160152"/>
    </source>
</evidence>
<sequence>MRLTAGKLIEYLKDTSENANEHAATPPQLMYMVDQMDQIFHEELFSHPFDVHPFAAMLLVNSYTMLAGAVREALSGHIVCTYPIARTALESACYGFLIRSDNHMASIWMNRHKDKDSLKRCRRMFTVSNAVAALKPVSSEMADYVQGNYDASIDFGAHPNQRSILAHASAMATRVDSTDGFDMTVVYGVNSWHVNQALLACVEVSQAIAFLIAASADHHPLLNERIDVLKDWFEEKSRMAEQLAGRPIDYSGPMYSSVNPPS</sequence>
<reference evidence="1 2" key="1">
    <citation type="submission" date="2022-09" db="EMBL/GenBank/DDBJ databases">
        <title>Intensive care unit water sources are persistently colonized with multi-drug resistant bacteria and are the site of extensive horizontal gene transfer of antibiotic resistance genes.</title>
        <authorList>
            <person name="Diorio-Toth L."/>
        </authorList>
    </citation>
    <scope>NUCLEOTIDE SEQUENCE [LARGE SCALE GENOMIC DNA]</scope>
    <source>
        <strain evidence="1 2">GD03901</strain>
    </source>
</reference>
<accession>A0ABD4YKQ7</accession>
<comment type="caution">
    <text evidence="1">The sequence shown here is derived from an EMBL/GenBank/DDBJ whole genome shotgun (WGS) entry which is preliminary data.</text>
</comment>
<dbReference type="Proteomes" id="UP001160152">
    <property type="component" value="Unassembled WGS sequence"/>
</dbReference>
<protein>
    <submittedName>
        <fullName evidence="1">Uncharacterized protein</fullName>
    </submittedName>
</protein>
<evidence type="ECO:0000313" key="1">
    <source>
        <dbReference type="EMBL" id="MDH0759335.1"/>
    </source>
</evidence>
<proteinExistence type="predicted"/>
<gene>
    <name evidence="1" type="ORF">N5C70_21860</name>
</gene>
<dbReference type="EMBL" id="JAOCBV010000001">
    <property type="protein sequence ID" value="MDH0759335.1"/>
    <property type="molecule type" value="Genomic_DNA"/>
</dbReference>
<dbReference type="RefSeq" id="WP_125854784.1">
    <property type="nucleotide sequence ID" value="NZ_JAOCBV010000001.1"/>
</dbReference>
<organism evidence="1 2">
    <name type="scientific">Pseudomonas juntendi</name>
    <dbReference type="NCBI Taxonomy" id="2666183"/>
    <lineage>
        <taxon>Bacteria</taxon>
        <taxon>Pseudomonadati</taxon>
        <taxon>Pseudomonadota</taxon>
        <taxon>Gammaproteobacteria</taxon>
        <taxon>Pseudomonadales</taxon>
        <taxon>Pseudomonadaceae</taxon>
        <taxon>Pseudomonas</taxon>
    </lineage>
</organism>